<dbReference type="PROSITE" id="PS00893">
    <property type="entry name" value="NUDIX_BOX"/>
    <property type="match status" value="1"/>
</dbReference>
<evidence type="ECO:0000256" key="3">
    <source>
        <dbReference type="RuleBase" id="RU003476"/>
    </source>
</evidence>
<dbReference type="PANTHER" id="PTHR16099:SF5">
    <property type="entry name" value="NUCLEOTIDE TRIPHOSPHATE DIPHOSPHATASE NUDT15"/>
    <property type="match status" value="1"/>
</dbReference>
<gene>
    <name evidence="5" type="ORF">FE240_13290</name>
</gene>
<dbReference type="InterPro" id="IPR000086">
    <property type="entry name" value="NUDIX_hydrolase_dom"/>
</dbReference>
<comment type="cofactor">
    <cofactor evidence="1">
        <name>Mg(2+)</name>
        <dbReference type="ChEBI" id="CHEBI:18420"/>
    </cofactor>
</comment>
<keyword evidence="2 3" id="KW-0378">Hydrolase</keyword>
<comment type="similarity">
    <text evidence="3">Belongs to the Nudix hydrolase family.</text>
</comment>
<feature type="domain" description="Nudix hydrolase" evidence="4">
    <location>
        <begin position="3"/>
        <end position="133"/>
    </location>
</feature>
<dbReference type="Gene3D" id="3.90.79.10">
    <property type="entry name" value="Nucleoside Triphosphate Pyrophosphohydrolase"/>
    <property type="match status" value="1"/>
</dbReference>
<dbReference type="FunFam" id="3.90.79.10:FF:000060">
    <property type="entry name" value="Nudix hydrolase 1"/>
    <property type="match status" value="1"/>
</dbReference>
<name>A0A5J6WZQ9_9GAMM</name>
<dbReference type="AlphaFoldDB" id="A0A5J6WZQ9"/>
<dbReference type="PRINTS" id="PR00502">
    <property type="entry name" value="NUDIXFAMILY"/>
</dbReference>
<dbReference type="GO" id="GO:0005829">
    <property type="term" value="C:cytosol"/>
    <property type="evidence" value="ECO:0007669"/>
    <property type="project" value="TreeGrafter"/>
</dbReference>
<dbReference type="EMBL" id="CP040449">
    <property type="protein sequence ID" value="QFI55577.1"/>
    <property type="molecule type" value="Genomic_DNA"/>
</dbReference>
<evidence type="ECO:0000313" key="6">
    <source>
        <dbReference type="Proteomes" id="UP000594034"/>
    </source>
</evidence>
<reference evidence="5 6" key="1">
    <citation type="submission" date="2019-05" db="EMBL/GenBank/DDBJ databases">
        <title>OXA-830, a novel chromosomally encoded expanded-spectrum class D beta-lactamase in Aeromonas simiae.</title>
        <authorList>
            <person name="Zhou W."/>
            <person name="Chen Q."/>
        </authorList>
    </citation>
    <scope>NUCLEOTIDE SEQUENCE [LARGE SCALE GENOMIC DNA]</scope>
    <source>
        <strain evidence="5 6">A6</strain>
    </source>
</reference>
<sequence>MNYPRVGVGVILENAKGEILVGKRKGSHAPYWSIAGGHLELGETFESAAIREVEEETGFCINRPRVVAITNNLETWQESGLHYVSVILHARVTGEPRLCEPEKCEGWYWVSPHALPEPHFDASRQGIAAWLAGACYLSSS</sequence>
<dbReference type="GO" id="GO:0035539">
    <property type="term" value="F:8-oxo-7,8-dihydrodeoxyguanosine triphosphate pyrophosphatase activity"/>
    <property type="evidence" value="ECO:0007669"/>
    <property type="project" value="TreeGrafter"/>
</dbReference>
<evidence type="ECO:0000256" key="2">
    <source>
        <dbReference type="ARBA" id="ARBA00022801"/>
    </source>
</evidence>
<dbReference type="PROSITE" id="PS51462">
    <property type="entry name" value="NUDIX"/>
    <property type="match status" value="1"/>
</dbReference>
<accession>A0A5J6WZQ9</accession>
<dbReference type="KEGG" id="asim:FE240_13290"/>
<dbReference type="PANTHER" id="PTHR16099">
    <property type="entry name" value="8-OXO-DGTP DIPHOSPHATES NUDT15"/>
    <property type="match status" value="1"/>
</dbReference>
<evidence type="ECO:0000313" key="5">
    <source>
        <dbReference type="EMBL" id="QFI55577.1"/>
    </source>
</evidence>
<protein>
    <submittedName>
        <fullName evidence="5">NUDIX domain-containing protein</fullName>
    </submittedName>
</protein>
<dbReference type="RefSeq" id="WP_193001571.1">
    <property type="nucleotide sequence ID" value="NZ_CP040449.1"/>
</dbReference>
<dbReference type="CDD" id="cd04678">
    <property type="entry name" value="NUDIX_MTH2_Nudt15"/>
    <property type="match status" value="1"/>
</dbReference>
<dbReference type="InterPro" id="IPR020084">
    <property type="entry name" value="NUDIX_hydrolase_CS"/>
</dbReference>
<dbReference type="InterPro" id="IPR015797">
    <property type="entry name" value="NUDIX_hydrolase-like_dom_sf"/>
</dbReference>
<dbReference type="SUPFAM" id="SSF55811">
    <property type="entry name" value="Nudix"/>
    <property type="match status" value="1"/>
</dbReference>
<organism evidence="5 6">
    <name type="scientific">Aeromonas simiae</name>
    <dbReference type="NCBI Taxonomy" id="218936"/>
    <lineage>
        <taxon>Bacteria</taxon>
        <taxon>Pseudomonadati</taxon>
        <taxon>Pseudomonadota</taxon>
        <taxon>Gammaproteobacteria</taxon>
        <taxon>Aeromonadales</taxon>
        <taxon>Aeromonadaceae</taxon>
        <taxon>Aeromonas</taxon>
    </lineage>
</organism>
<dbReference type="GO" id="GO:0006203">
    <property type="term" value="P:dGTP catabolic process"/>
    <property type="evidence" value="ECO:0007669"/>
    <property type="project" value="TreeGrafter"/>
</dbReference>
<keyword evidence="6" id="KW-1185">Reference proteome</keyword>
<evidence type="ECO:0000256" key="1">
    <source>
        <dbReference type="ARBA" id="ARBA00001946"/>
    </source>
</evidence>
<proteinExistence type="inferred from homology"/>
<dbReference type="Pfam" id="PF00293">
    <property type="entry name" value="NUDIX"/>
    <property type="match status" value="1"/>
</dbReference>
<dbReference type="InterPro" id="IPR020476">
    <property type="entry name" value="Nudix_hydrolase"/>
</dbReference>
<dbReference type="Proteomes" id="UP000594034">
    <property type="component" value="Chromosome"/>
</dbReference>
<evidence type="ECO:0000259" key="4">
    <source>
        <dbReference type="PROSITE" id="PS51462"/>
    </source>
</evidence>